<accession>A0ABW4KZM4</accession>
<protein>
    <submittedName>
        <fullName evidence="1">Uncharacterized protein</fullName>
    </submittedName>
</protein>
<dbReference type="EMBL" id="JBHUEJ010000046">
    <property type="protein sequence ID" value="MFD1712701.1"/>
    <property type="molecule type" value="Genomic_DNA"/>
</dbReference>
<reference evidence="2" key="1">
    <citation type="journal article" date="2019" name="Int. J. Syst. Evol. Microbiol.">
        <title>The Global Catalogue of Microorganisms (GCM) 10K type strain sequencing project: providing services to taxonomists for standard genome sequencing and annotation.</title>
        <authorList>
            <consortium name="The Broad Institute Genomics Platform"/>
            <consortium name="The Broad Institute Genome Sequencing Center for Infectious Disease"/>
            <person name="Wu L."/>
            <person name="Ma J."/>
        </authorList>
    </citation>
    <scope>NUCLEOTIDE SEQUENCE [LARGE SCALE GENOMIC DNA]</scope>
    <source>
        <strain evidence="2">LMG 29247</strain>
    </source>
</reference>
<dbReference type="Proteomes" id="UP001597304">
    <property type="component" value="Unassembled WGS sequence"/>
</dbReference>
<evidence type="ECO:0000313" key="1">
    <source>
        <dbReference type="EMBL" id="MFD1712701.1"/>
    </source>
</evidence>
<organism evidence="1 2">
    <name type="scientific">Ottowia flava</name>
    <dbReference type="NCBI Taxonomy" id="2675430"/>
    <lineage>
        <taxon>Bacteria</taxon>
        <taxon>Pseudomonadati</taxon>
        <taxon>Pseudomonadota</taxon>
        <taxon>Betaproteobacteria</taxon>
        <taxon>Burkholderiales</taxon>
        <taxon>Comamonadaceae</taxon>
        <taxon>Ottowia</taxon>
    </lineage>
</organism>
<gene>
    <name evidence="1" type="ORF">ACFSF0_19055</name>
</gene>
<comment type="caution">
    <text evidence="1">The sequence shown here is derived from an EMBL/GenBank/DDBJ whole genome shotgun (WGS) entry which is preliminary data.</text>
</comment>
<evidence type="ECO:0000313" key="2">
    <source>
        <dbReference type="Proteomes" id="UP001597304"/>
    </source>
</evidence>
<keyword evidence="2" id="KW-1185">Reference proteome</keyword>
<proteinExistence type="predicted"/>
<name>A0ABW4KZM4_9BURK</name>
<dbReference type="RefSeq" id="WP_147914996.1">
    <property type="nucleotide sequence ID" value="NZ_JBHUEJ010000046.1"/>
</dbReference>
<sequence>MILACPSYFDHQPFMVEHPNLADDDAPHALLAALRRIVPVAKRLPAILAALEEEGWTPLASAGGAEVEWLDVPWDAFRLTGFDAVRLTAMDYPLTGMHVVATTRPNLFARELVDAKYMVPRGLLLMVNDEGLAVFPDDQPWDDDGHPKALGQFRLDPRQFSSHDQAQATAGTLTDAGYLVDLSAAPLPLTT</sequence>